<dbReference type="InterPro" id="IPR050883">
    <property type="entry name" value="PNGase"/>
</dbReference>
<dbReference type="STRING" id="1121884.SAMN02745131_01941"/>
<evidence type="ECO:0000313" key="8">
    <source>
        <dbReference type="Proteomes" id="UP000184048"/>
    </source>
</evidence>
<sequence length="767" mass="87219">MRKTIIVLLLLTSRAWAQQPDLSQYVNPLIGTQKMGHTYPGATVPFGSVQLSPDTDTIAMFTNGKYNPDMYKYCAGYNYDDKTIVGFSHTHFSGTGHSDLGDFLIMPTTGALQLNPGTKDHPENGFRSVFSHSTEVAKPDYYKVRLEDDNILAELTTTTRVGFHKYTFPKSDSAHIILDLMHGIYNYDDKNTWTFLRIENDTLVTGYRQTAGWARTRTVYFALSFSKPFTSYGNKNFKNPQYSGFWRRFNQSRNFPEIAGEQIRAYFDFKTNEGEAIMLKFALSPVSTANALENLRTETPGWNFEEVYQKGKAQWNSELSKIAITTKDPNEKINFYTAMYHAFISPTVYMDVNGSYKGLDQNVHQADGFTNYTTFSLWDTYRALHPLFTIVQPKRNNDMIRSMLAHYDQSAEGMLPIWSHYANENWCMSGYHSVAVIADAIIKGDTGINARKALDACVQTAHKGFYDGLDYYMKLGYVPEDKKGGTSVSTTLEFAFDDWCIAQLAKKLGDEKVYEEFNKRSQNWRNVYDNSIGFMRPRLSDGSFRKNFDVLSTNNQGFIEGNAWNFSLFVPQDPKGLIQSMGGNRRFVPHLDSLFTMHLPDHFFEETEDITREGIIGGYVHGNEPSHHVAYLYNYTDQPWKTQERIRMILKKQYGATPDGLGGNDDCGQMSAWYIFSSIGFYPVTPGSGEYQLGSPAVDKAVIQLENGKSFTIEARNQSDKNVYVQKVVLNGVELNRLYITQQDILKGGTLQFFMGSKPNKKRLPNS</sequence>
<comment type="subunit">
    <text evidence="2">Monomer.</text>
</comment>
<evidence type="ECO:0000313" key="7">
    <source>
        <dbReference type="EMBL" id="SHF17353.1"/>
    </source>
</evidence>
<gene>
    <name evidence="7" type="ORF">SAMN02745131_01941</name>
</gene>
<evidence type="ECO:0000256" key="4">
    <source>
        <dbReference type="SAM" id="SignalP"/>
    </source>
</evidence>
<dbReference type="InterPro" id="IPR014718">
    <property type="entry name" value="GH-type_carb-bd"/>
</dbReference>
<keyword evidence="8" id="KW-1185">Reference proteome</keyword>
<dbReference type="GO" id="GO:0005829">
    <property type="term" value="C:cytosol"/>
    <property type="evidence" value="ECO:0007669"/>
    <property type="project" value="TreeGrafter"/>
</dbReference>
<dbReference type="GO" id="GO:0005975">
    <property type="term" value="P:carbohydrate metabolic process"/>
    <property type="evidence" value="ECO:0007669"/>
    <property type="project" value="InterPro"/>
</dbReference>
<evidence type="ECO:0000256" key="3">
    <source>
        <dbReference type="ARBA" id="ARBA00022837"/>
    </source>
</evidence>
<dbReference type="InterPro" id="IPR012939">
    <property type="entry name" value="Glyco_hydro_92"/>
</dbReference>
<dbReference type="GO" id="GO:0006516">
    <property type="term" value="P:glycoprotein catabolic process"/>
    <property type="evidence" value="ECO:0007669"/>
    <property type="project" value="TreeGrafter"/>
</dbReference>
<dbReference type="Gene3D" id="1.20.1050.60">
    <property type="entry name" value="alpha-1,2-mannosidase"/>
    <property type="match status" value="1"/>
</dbReference>
<evidence type="ECO:0000259" key="6">
    <source>
        <dbReference type="Pfam" id="PF17678"/>
    </source>
</evidence>
<feature type="chain" id="PRO_5009908612" evidence="4">
    <location>
        <begin position="18"/>
        <end position="767"/>
    </location>
</feature>
<dbReference type="InterPro" id="IPR005887">
    <property type="entry name" value="GH92_a_mannosidase_put"/>
</dbReference>
<proteinExistence type="predicted"/>
<dbReference type="PANTHER" id="PTHR12143">
    <property type="entry name" value="PEPTIDE N-GLYCANASE PNGASE -RELATED"/>
    <property type="match status" value="1"/>
</dbReference>
<organism evidence="7 8">
    <name type="scientific">Flavisolibacter ginsengisoli DSM 18119</name>
    <dbReference type="NCBI Taxonomy" id="1121884"/>
    <lineage>
        <taxon>Bacteria</taxon>
        <taxon>Pseudomonadati</taxon>
        <taxon>Bacteroidota</taxon>
        <taxon>Chitinophagia</taxon>
        <taxon>Chitinophagales</taxon>
        <taxon>Chitinophagaceae</taxon>
        <taxon>Flavisolibacter</taxon>
    </lineage>
</organism>
<feature type="signal peptide" evidence="4">
    <location>
        <begin position="1"/>
        <end position="17"/>
    </location>
</feature>
<evidence type="ECO:0000259" key="5">
    <source>
        <dbReference type="Pfam" id="PF07971"/>
    </source>
</evidence>
<dbReference type="Gene3D" id="3.30.2080.10">
    <property type="entry name" value="GH92 mannosidase domain"/>
    <property type="match status" value="1"/>
</dbReference>
<dbReference type="GO" id="GO:0030246">
    <property type="term" value="F:carbohydrate binding"/>
    <property type="evidence" value="ECO:0007669"/>
    <property type="project" value="InterPro"/>
</dbReference>
<accession>A0A1M4ZH36</accession>
<dbReference type="EMBL" id="FQUU01000007">
    <property type="protein sequence ID" value="SHF17353.1"/>
    <property type="molecule type" value="Genomic_DNA"/>
</dbReference>
<dbReference type="FunFam" id="1.20.1050.60:FF:000001">
    <property type="entry name" value="Putative alpha-1,2-mannosidase"/>
    <property type="match status" value="1"/>
</dbReference>
<dbReference type="Proteomes" id="UP000184048">
    <property type="component" value="Unassembled WGS sequence"/>
</dbReference>
<dbReference type="GO" id="GO:0000224">
    <property type="term" value="F:peptide-N4-(N-acetyl-beta-glucosaminyl)asparagine amidase activity"/>
    <property type="evidence" value="ECO:0007669"/>
    <property type="project" value="TreeGrafter"/>
</dbReference>
<dbReference type="PANTHER" id="PTHR12143:SF39">
    <property type="entry name" value="SECRETED PROTEIN"/>
    <property type="match status" value="1"/>
</dbReference>
<feature type="domain" description="Glycosyl hydrolase family 92 N-terminal" evidence="6">
    <location>
        <begin position="25"/>
        <end position="284"/>
    </location>
</feature>
<name>A0A1M4ZH36_9BACT</name>
<dbReference type="AlphaFoldDB" id="A0A1M4ZH36"/>
<keyword evidence="3" id="KW-0106">Calcium</keyword>
<protein>
    <submittedName>
        <fullName evidence="7">Alpha-1,2-mannosidase, putative</fullName>
    </submittedName>
</protein>
<dbReference type="SUPFAM" id="SSF48208">
    <property type="entry name" value="Six-hairpin glycosidases"/>
    <property type="match status" value="1"/>
</dbReference>
<dbReference type="RefSeq" id="WP_072835144.1">
    <property type="nucleotide sequence ID" value="NZ_FQUU01000007.1"/>
</dbReference>
<dbReference type="Pfam" id="PF07971">
    <property type="entry name" value="Glyco_hydro_92"/>
    <property type="match status" value="1"/>
</dbReference>
<dbReference type="Gene3D" id="1.20.1610.10">
    <property type="entry name" value="alpha-1,2-mannosidases domains"/>
    <property type="match status" value="1"/>
</dbReference>
<dbReference type="InterPro" id="IPR008928">
    <property type="entry name" value="6-hairpin_glycosidase_sf"/>
</dbReference>
<dbReference type="OrthoDB" id="9804511at2"/>
<dbReference type="FunFam" id="3.30.2080.10:FF:000001">
    <property type="entry name" value="Alpha-1,2-mannosidase subfamily"/>
    <property type="match status" value="1"/>
</dbReference>
<dbReference type="NCBIfam" id="TIGR01180">
    <property type="entry name" value="aman2_put"/>
    <property type="match status" value="1"/>
</dbReference>
<dbReference type="InterPro" id="IPR041371">
    <property type="entry name" value="GH92_N"/>
</dbReference>
<feature type="domain" description="Glycosyl hydrolase family 92" evidence="5">
    <location>
        <begin position="290"/>
        <end position="757"/>
    </location>
</feature>
<comment type="cofactor">
    <cofactor evidence="1">
        <name>Ca(2+)</name>
        <dbReference type="ChEBI" id="CHEBI:29108"/>
    </cofactor>
</comment>
<dbReference type="Gene3D" id="2.70.98.10">
    <property type="match status" value="1"/>
</dbReference>
<evidence type="ECO:0000256" key="2">
    <source>
        <dbReference type="ARBA" id="ARBA00011245"/>
    </source>
</evidence>
<keyword evidence="4" id="KW-0732">Signal</keyword>
<evidence type="ECO:0000256" key="1">
    <source>
        <dbReference type="ARBA" id="ARBA00001913"/>
    </source>
</evidence>
<reference evidence="7 8" key="1">
    <citation type="submission" date="2016-11" db="EMBL/GenBank/DDBJ databases">
        <authorList>
            <person name="Jaros S."/>
            <person name="Januszkiewicz K."/>
            <person name="Wedrychowicz H."/>
        </authorList>
    </citation>
    <scope>NUCLEOTIDE SEQUENCE [LARGE SCALE GENOMIC DNA]</scope>
    <source>
        <strain evidence="7 8">DSM 18119</strain>
    </source>
</reference>
<dbReference type="Pfam" id="PF17678">
    <property type="entry name" value="Glyco_hydro_92N"/>
    <property type="match status" value="1"/>
</dbReference>